<sequence length="207" mass="23790">MTLDREDSASKPSFFEPYPSIPEPSDSVVDKVRSVLEFEDFCFTRPVDRARQVAGPWSSYAPYGVFPPWTRKDVGDYRPYKDLYEYDKPEFGALGMTDVRGKAFPHTNAVIYNGMEATDGMILRGELLTILRLMLGQLRKIRLLQHRKAPVFLVSFMGKRARAFESYYNGQSLVLRTTKLYNFPEDTSIGFKDFAEWYLSSPTGDTF</sequence>
<gene>
    <name evidence="2" type="ORF">ACN38_g4451</name>
</gene>
<evidence type="ECO:0000313" key="3">
    <source>
        <dbReference type="Proteomes" id="UP000037696"/>
    </source>
</evidence>
<dbReference type="EMBL" id="LHQQ01000057">
    <property type="protein sequence ID" value="KOS44650.1"/>
    <property type="molecule type" value="Genomic_DNA"/>
</dbReference>
<dbReference type="Proteomes" id="UP000037696">
    <property type="component" value="Unassembled WGS sequence"/>
</dbReference>
<name>A0A0M8PC32_9EURO</name>
<comment type="caution">
    <text evidence="2">The sequence shown here is derived from an EMBL/GenBank/DDBJ whole genome shotgun (WGS) entry which is preliminary data.</text>
</comment>
<evidence type="ECO:0000313" key="2">
    <source>
        <dbReference type="EMBL" id="KOS44650.1"/>
    </source>
</evidence>
<dbReference type="OrthoDB" id="4177740at2759"/>
<dbReference type="STRING" id="229535.A0A0M8PC32"/>
<accession>A0A0M8PC32</accession>
<proteinExistence type="predicted"/>
<reference evidence="2 3" key="1">
    <citation type="submission" date="2015-08" db="EMBL/GenBank/DDBJ databases">
        <title>Genome sequencing of Penicillium nordicum.</title>
        <authorList>
            <person name="Nguyen H.D."/>
            <person name="Seifert K.A."/>
        </authorList>
    </citation>
    <scope>NUCLEOTIDE SEQUENCE [LARGE SCALE GENOMIC DNA]</scope>
    <source>
        <strain evidence="2 3">DAOMC 185683</strain>
    </source>
</reference>
<organism evidence="2 3">
    <name type="scientific">Penicillium nordicum</name>
    <dbReference type="NCBI Taxonomy" id="229535"/>
    <lineage>
        <taxon>Eukaryota</taxon>
        <taxon>Fungi</taxon>
        <taxon>Dikarya</taxon>
        <taxon>Ascomycota</taxon>
        <taxon>Pezizomycotina</taxon>
        <taxon>Eurotiomycetes</taxon>
        <taxon>Eurotiomycetidae</taxon>
        <taxon>Eurotiales</taxon>
        <taxon>Aspergillaceae</taxon>
        <taxon>Penicillium</taxon>
    </lineage>
</organism>
<keyword evidence="3" id="KW-1185">Reference proteome</keyword>
<feature type="region of interest" description="Disordered" evidence="1">
    <location>
        <begin position="1"/>
        <end position="26"/>
    </location>
</feature>
<dbReference type="AlphaFoldDB" id="A0A0M8PC32"/>
<protein>
    <submittedName>
        <fullName evidence="2">Uncharacterized protein</fullName>
    </submittedName>
</protein>
<evidence type="ECO:0000256" key="1">
    <source>
        <dbReference type="SAM" id="MobiDB-lite"/>
    </source>
</evidence>